<dbReference type="AlphaFoldDB" id="A0A1S9PLV3"/>
<keyword evidence="1" id="KW-1133">Transmembrane helix</keyword>
<keyword evidence="1" id="KW-0472">Membrane</keyword>
<gene>
    <name evidence="2" type="ORF">BC343_02440</name>
</gene>
<comment type="caution">
    <text evidence="2">The sequence shown here is derived from an EMBL/GenBank/DDBJ whole genome shotgun (WGS) entry which is preliminary data.</text>
</comment>
<protein>
    <submittedName>
        <fullName evidence="2">Uncharacterized protein</fullName>
    </submittedName>
</protein>
<evidence type="ECO:0000313" key="2">
    <source>
        <dbReference type="EMBL" id="OOQ61940.1"/>
    </source>
</evidence>
<dbReference type="Proteomes" id="UP000189739">
    <property type="component" value="Unassembled WGS sequence"/>
</dbReference>
<reference evidence="2 3" key="1">
    <citation type="submission" date="2016-07" db="EMBL/GenBank/DDBJ databases">
        <title>Genomic analysis of zinc-resistant bacterium Mucilaginibacter pedocola TBZ30.</title>
        <authorList>
            <person name="Huang J."/>
            <person name="Tang J."/>
        </authorList>
    </citation>
    <scope>NUCLEOTIDE SEQUENCE [LARGE SCALE GENOMIC DNA]</scope>
    <source>
        <strain evidence="2 3">TBZ30</strain>
    </source>
</reference>
<accession>A0A1S9PLV3</accession>
<dbReference type="STRING" id="1792845.BC343_02440"/>
<keyword evidence="1" id="KW-0812">Transmembrane</keyword>
<keyword evidence="3" id="KW-1185">Reference proteome</keyword>
<evidence type="ECO:0000256" key="1">
    <source>
        <dbReference type="SAM" id="Phobius"/>
    </source>
</evidence>
<dbReference type="RefSeq" id="WP_078346124.1">
    <property type="nucleotide sequence ID" value="NZ_MBTF01000001.1"/>
</dbReference>
<organism evidence="2 3">
    <name type="scientific">Mucilaginibacter pedocola</name>
    <dbReference type="NCBI Taxonomy" id="1792845"/>
    <lineage>
        <taxon>Bacteria</taxon>
        <taxon>Pseudomonadati</taxon>
        <taxon>Bacteroidota</taxon>
        <taxon>Sphingobacteriia</taxon>
        <taxon>Sphingobacteriales</taxon>
        <taxon>Sphingobacteriaceae</taxon>
        <taxon>Mucilaginibacter</taxon>
    </lineage>
</organism>
<dbReference type="EMBL" id="MBTF01000001">
    <property type="protein sequence ID" value="OOQ61940.1"/>
    <property type="molecule type" value="Genomic_DNA"/>
</dbReference>
<proteinExistence type="predicted"/>
<sequence length="201" mass="22514">MKKKFRVLQPLLKRSPHGAAIIKTKLMLSSISWQQFLAALVIITLVYYFYIGLRYYQKDLRAIANRKKVSGLNQSGTDGTSYQVMGVAKQEHGVSVSDADHLHFAIDDEPETEAIANDVHPVVNTTDRGPTEALLNDVSQLVNAFKEVDDKAEFLSLLRIQYDSYQADGDAIDWPAVKQQTLQLSDEKLPFSVSEVDVQLS</sequence>
<feature type="transmembrane region" description="Helical" evidence="1">
    <location>
        <begin position="33"/>
        <end position="51"/>
    </location>
</feature>
<name>A0A1S9PLV3_9SPHI</name>
<evidence type="ECO:0000313" key="3">
    <source>
        <dbReference type="Proteomes" id="UP000189739"/>
    </source>
</evidence>
<dbReference type="OrthoDB" id="825790at2"/>